<sequence length="71" mass="8410">MVNRHLFSTSSILLKFLEEEANAKAKPIWIKLRFKISKLADPKGQQIQLIEMDKRNVLYLSRQIEVHDQIF</sequence>
<dbReference type="EMBL" id="REGN01000316">
    <property type="protein sequence ID" value="RNA42830.1"/>
    <property type="molecule type" value="Genomic_DNA"/>
</dbReference>
<name>A0A3M7T4S3_BRAPC</name>
<protein>
    <submittedName>
        <fullName evidence="1">Uncharacterized protein</fullName>
    </submittedName>
</protein>
<evidence type="ECO:0000313" key="2">
    <source>
        <dbReference type="Proteomes" id="UP000276133"/>
    </source>
</evidence>
<evidence type="ECO:0000313" key="1">
    <source>
        <dbReference type="EMBL" id="RNA42830.1"/>
    </source>
</evidence>
<accession>A0A3M7T4S3</accession>
<dbReference type="Proteomes" id="UP000276133">
    <property type="component" value="Unassembled WGS sequence"/>
</dbReference>
<comment type="caution">
    <text evidence="1">The sequence shown here is derived from an EMBL/GenBank/DDBJ whole genome shotgun (WGS) entry which is preliminary data.</text>
</comment>
<proteinExistence type="predicted"/>
<keyword evidence="2" id="KW-1185">Reference proteome</keyword>
<reference evidence="1 2" key="1">
    <citation type="journal article" date="2018" name="Sci. Rep.">
        <title>Genomic signatures of local adaptation to the degree of environmental predictability in rotifers.</title>
        <authorList>
            <person name="Franch-Gras L."/>
            <person name="Hahn C."/>
            <person name="Garcia-Roger E.M."/>
            <person name="Carmona M.J."/>
            <person name="Serra M."/>
            <person name="Gomez A."/>
        </authorList>
    </citation>
    <scope>NUCLEOTIDE SEQUENCE [LARGE SCALE GENOMIC DNA]</scope>
    <source>
        <strain evidence="1">HYR1</strain>
    </source>
</reference>
<organism evidence="1 2">
    <name type="scientific">Brachionus plicatilis</name>
    <name type="common">Marine rotifer</name>
    <name type="synonym">Brachionus muelleri</name>
    <dbReference type="NCBI Taxonomy" id="10195"/>
    <lineage>
        <taxon>Eukaryota</taxon>
        <taxon>Metazoa</taxon>
        <taxon>Spiralia</taxon>
        <taxon>Gnathifera</taxon>
        <taxon>Rotifera</taxon>
        <taxon>Eurotatoria</taxon>
        <taxon>Monogononta</taxon>
        <taxon>Pseudotrocha</taxon>
        <taxon>Ploima</taxon>
        <taxon>Brachionidae</taxon>
        <taxon>Brachionus</taxon>
    </lineage>
</organism>
<gene>
    <name evidence="1" type="ORF">BpHYR1_001457</name>
</gene>
<dbReference type="AlphaFoldDB" id="A0A3M7T4S3"/>